<feature type="compositionally biased region" description="Polar residues" evidence="2">
    <location>
        <begin position="301"/>
        <end position="321"/>
    </location>
</feature>
<dbReference type="RefSeq" id="XP_046594307.1">
    <property type="nucleotide sequence ID" value="XM_046738351.1"/>
</dbReference>
<sequence length="674" mass="75811">MMRSKATAALMKLKEIDRKYKMKCSEDRVKRQSSLSDISAVDSADELSKPAGESGSGDAIVRPKLDVRMPEAYLERSEGRRGQEASEPTAELVTIFDCKSGKKSPRQESANYQRDGPAAGGAENQEARKRSETPSLQVESEREAAGKLTTETETSVSEEVPEVVRSIAPFSRPVSDHPDVPSLGEEITMKSVESIIDGEERRASTLDADSPTLMASAGYSDDFVRSTPSAETLSIVEEDLQAQEPEDSYSPSGSYRPQRSSPTSMQLETKKLTQLVAPKVIRVLSKCDAGLDPGLSNYVKASTNGNTASPVCLLRSSQPSTDRSDEIRRMNRVKRRPAVSSRDSSGLSSKEDPETGSRKDVEIITKQDETLAENRRIVFLMEGKNPQSTNPTEMLQRHERVLEKAESKSVRNRARIETPVSLVGELDLQTRSKDWEKEKSAASAAVQQPERVPSSEEASAGGVRLATGVEKHRSKKVKTEERHRAGKSRTRENRKLRHRRSAGVEEETDAKRVAGDVERLRRRLKELLLEQERDQLRPRVRRYLQQIIDEDDGFGDCDAASSSSGVRRNRSLRSFFKPLDLPNVAAFKRPDFEDDKTANLDCESRLHLRMIHERVLGIRHWLKQQFVLYRDYSNLASTINATYIPVTLKETKKMIRETQRFRDIIIRERRCHVT</sequence>
<accession>A0ABM3G216</accession>
<protein>
    <submittedName>
        <fullName evidence="4">Uncharacterized protein LOC124294163</fullName>
    </submittedName>
</protein>
<name>A0ABM3G216_NEOLC</name>
<feature type="compositionally biased region" description="Basic and acidic residues" evidence="2">
    <location>
        <begin position="477"/>
        <end position="493"/>
    </location>
</feature>
<evidence type="ECO:0000313" key="4">
    <source>
        <dbReference type="RefSeq" id="XP_046594307.1"/>
    </source>
</evidence>
<reference evidence="4" key="1">
    <citation type="submission" date="2025-08" db="UniProtKB">
        <authorList>
            <consortium name="RefSeq"/>
        </authorList>
    </citation>
    <scope>IDENTIFICATION</scope>
    <source>
        <tissue evidence="4">Thorax and Abdomen</tissue>
    </source>
</reference>
<evidence type="ECO:0000256" key="2">
    <source>
        <dbReference type="SAM" id="MobiDB-lite"/>
    </source>
</evidence>
<feature type="compositionally biased region" description="Basic and acidic residues" evidence="2">
    <location>
        <begin position="61"/>
        <end position="84"/>
    </location>
</feature>
<feature type="coiled-coil region" evidence="1">
    <location>
        <begin position="510"/>
        <end position="537"/>
    </location>
</feature>
<dbReference type="GeneID" id="124294163"/>
<organism evidence="3 4">
    <name type="scientific">Neodiprion lecontei</name>
    <name type="common">Redheaded pine sawfly</name>
    <dbReference type="NCBI Taxonomy" id="441921"/>
    <lineage>
        <taxon>Eukaryota</taxon>
        <taxon>Metazoa</taxon>
        <taxon>Ecdysozoa</taxon>
        <taxon>Arthropoda</taxon>
        <taxon>Hexapoda</taxon>
        <taxon>Insecta</taxon>
        <taxon>Pterygota</taxon>
        <taxon>Neoptera</taxon>
        <taxon>Endopterygota</taxon>
        <taxon>Hymenoptera</taxon>
        <taxon>Tenthredinoidea</taxon>
        <taxon>Diprionidae</taxon>
        <taxon>Diprioninae</taxon>
        <taxon>Neodiprion</taxon>
    </lineage>
</organism>
<feature type="compositionally biased region" description="Polar residues" evidence="2">
    <location>
        <begin position="249"/>
        <end position="267"/>
    </location>
</feature>
<feature type="region of interest" description="Disordered" evidence="2">
    <location>
        <begin position="23"/>
        <end position="188"/>
    </location>
</feature>
<dbReference type="Proteomes" id="UP000829291">
    <property type="component" value="Chromosome 4"/>
</dbReference>
<feature type="compositionally biased region" description="Basic and acidic residues" evidence="2">
    <location>
        <begin position="349"/>
        <end position="363"/>
    </location>
</feature>
<feature type="region of interest" description="Disordered" evidence="2">
    <location>
        <begin position="301"/>
        <end position="363"/>
    </location>
</feature>
<feature type="region of interest" description="Disordered" evidence="2">
    <location>
        <begin position="434"/>
        <end position="508"/>
    </location>
</feature>
<feature type="compositionally biased region" description="Low complexity" evidence="2">
    <location>
        <begin position="149"/>
        <end position="158"/>
    </location>
</feature>
<keyword evidence="1" id="KW-0175">Coiled coil</keyword>
<evidence type="ECO:0000313" key="3">
    <source>
        <dbReference type="Proteomes" id="UP000829291"/>
    </source>
</evidence>
<feature type="region of interest" description="Disordered" evidence="2">
    <location>
        <begin position="237"/>
        <end position="270"/>
    </location>
</feature>
<keyword evidence="3" id="KW-1185">Reference proteome</keyword>
<proteinExistence type="predicted"/>
<gene>
    <name evidence="4" type="primary">LOC124294163</name>
</gene>
<evidence type="ECO:0000256" key="1">
    <source>
        <dbReference type="SAM" id="Coils"/>
    </source>
</evidence>
<feature type="compositionally biased region" description="Acidic residues" evidence="2">
    <location>
        <begin position="237"/>
        <end position="247"/>
    </location>
</feature>